<accession>A0A9P8MT61</accession>
<dbReference type="RefSeq" id="XP_044717284.1">
    <property type="nucleotide sequence ID" value="XM_044867263.1"/>
</dbReference>
<sequence>MSVLTSGILRFMYEDAVADIEYKSSEFWQHYLKQEFSDTRIYAVTCEVSPDGSRRRIDVVVKRYDADHHTMSALLWVECKRPSGSLREVEDQALDAAKRCIESDNLLFIYTMTTVGVSFRVWFYERGAASLTPFHGKATFADRTQYIDADSDNAWVLPQCLFMVKEEVPLRSAPTLPSQSLADLEDEGQNYMGTSQEPYDQGNQYSGEPSPSQHAYQQPPESVDDAVAASVDLHSSQPIQVKVRRETHVFHPDKYIFKDVKGKARQTVRGEWTQIKYGGKRVWAYHGKRTTYISDIEIA</sequence>
<name>A0A9P8MT61_9HYPO</name>
<evidence type="ECO:0000256" key="1">
    <source>
        <dbReference type="SAM" id="MobiDB-lite"/>
    </source>
</evidence>
<dbReference type="Proteomes" id="UP000824596">
    <property type="component" value="Unassembled WGS sequence"/>
</dbReference>
<dbReference type="EMBL" id="JAIZPD010000011">
    <property type="protein sequence ID" value="KAH0959771.1"/>
    <property type="molecule type" value="Genomic_DNA"/>
</dbReference>
<dbReference type="OrthoDB" id="5141885at2759"/>
<dbReference type="AlphaFoldDB" id="A0A9P8MT61"/>
<proteinExistence type="predicted"/>
<organism evidence="2 3">
    <name type="scientific">Hirsutella rhossiliensis</name>
    <dbReference type="NCBI Taxonomy" id="111463"/>
    <lineage>
        <taxon>Eukaryota</taxon>
        <taxon>Fungi</taxon>
        <taxon>Dikarya</taxon>
        <taxon>Ascomycota</taxon>
        <taxon>Pezizomycotina</taxon>
        <taxon>Sordariomycetes</taxon>
        <taxon>Hypocreomycetidae</taxon>
        <taxon>Hypocreales</taxon>
        <taxon>Ophiocordycipitaceae</taxon>
        <taxon>Hirsutella</taxon>
    </lineage>
</organism>
<dbReference type="GeneID" id="68357921"/>
<keyword evidence="3" id="KW-1185">Reference proteome</keyword>
<evidence type="ECO:0000313" key="2">
    <source>
        <dbReference type="EMBL" id="KAH0959771.1"/>
    </source>
</evidence>
<feature type="compositionally biased region" description="Polar residues" evidence="1">
    <location>
        <begin position="191"/>
        <end position="220"/>
    </location>
</feature>
<comment type="caution">
    <text evidence="2">The sequence shown here is derived from an EMBL/GenBank/DDBJ whole genome shotgun (WGS) entry which is preliminary data.</text>
</comment>
<evidence type="ECO:0000313" key="3">
    <source>
        <dbReference type="Proteomes" id="UP000824596"/>
    </source>
</evidence>
<protein>
    <submittedName>
        <fullName evidence="2">Uncharacterized protein</fullName>
    </submittedName>
</protein>
<feature type="region of interest" description="Disordered" evidence="1">
    <location>
        <begin position="189"/>
        <end position="223"/>
    </location>
</feature>
<reference evidence="2" key="1">
    <citation type="submission" date="2021-09" db="EMBL/GenBank/DDBJ databases">
        <title>A high-quality genome of the endoparasitic fungus Hirsutella rhossiliensis with a comparison of Hirsutella genomes reveals transposable elements contributing to genome size variation.</title>
        <authorList>
            <person name="Lin R."/>
            <person name="Jiao Y."/>
            <person name="Sun X."/>
            <person name="Ling J."/>
            <person name="Xie B."/>
            <person name="Cheng X."/>
        </authorList>
    </citation>
    <scope>NUCLEOTIDE SEQUENCE</scope>
    <source>
        <strain evidence="2">HR02</strain>
    </source>
</reference>
<gene>
    <name evidence="2" type="ORF">HRG_08792</name>
</gene>